<dbReference type="AlphaFoldDB" id="A0A183IG11"/>
<dbReference type="FunFam" id="1.10.10.10:FF:000014">
    <property type="entry name" value="Cullin 1"/>
    <property type="match status" value="1"/>
</dbReference>
<feature type="domain" description="Cullin family profile" evidence="8">
    <location>
        <begin position="186"/>
        <end position="429"/>
    </location>
</feature>
<dbReference type="InterPro" id="IPR045093">
    <property type="entry name" value="Cullin"/>
</dbReference>
<dbReference type="Gene3D" id="1.10.10.10">
    <property type="entry name" value="Winged helix-like DNA-binding domain superfamily/Winged helix DNA-binding domain"/>
    <property type="match status" value="1"/>
</dbReference>
<dbReference type="Pfam" id="PF10557">
    <property type="entry name" value="Cullin_Nedd8"/>
    <property type="match status" value="1"/>
</dbReference>
<dbReference type="Gene3D" id="1.20.1310.10">
    <property type="entry name" value="Cullin Repeats"/>
    <property type="match status" value="2"/>
</dbReference>
<dbReference type="PROSITE" id="PS50069">
    <property type="entry name" value="CULLIN_2"/>
    <property type="match status" value="1"/>
</dbReference>
<dbReference type="SMART" id="SM00884">
    <property type="entry name" value="Cullin_Nedd8"/>
    <property type="match status" value="1"/>
</dbReference>
<evidence type="ECO:0000256" key="7">
    <source>
        <dbReference type="RuleBase" id="RU003829"/>
    </source>
</evidence>
<evidence type="ECO:0000256" key="1">
    <source>
        <dbReference type="ARBA" id="ARBA00004906"/>
    </source>
</evidence>
<keyword evidence="5" id="KW-0832">Ubl conjugation</keyword>
<evidence type="ECO:0000256" key="5">
    <source>
        <dbReference type="ARBA" id="ARBA00022843"/>
    </source>
</evidence>
<dbReference type="InterPro" id="IPR016158">
    <property type="entry name" value="Cullin_homology"/>
</dbReference>
<comment type="pathway">
    <text evidence="1">Protein modification; protein ubiquitination.</text>
</comment>
<name>A0A183IG11_9BILA</name>
<dbReference type="InterPro" id="IPR036317">
    <property type="entry name" value="Cullin_homology_sf"/>
</dbReference>
<dbReference type="FunFam" id="1.20.1310.10:FF:000012">
    <property type="entry name" value="Cullin 2"/>
    <property type="match status" value="1"/>
</dbReference>
<dbReference type="SUPFAM" id="SSF74788">
    <property type="entry name" value="Cullin repeat-like"/>
    <property type="match status" value="1"/>
</dbReference>
<keyword evidence="3" id="KW-1017">Isopeptide bond</keyword>
<evidence type="ECO:0000313" key="11">
    <source>
        <dbReference type="WBParaSite" id="SBAD_0000267901-mRNA-1"/>
    </source>
</evidence>
<dbReference type="InterPro" id="IPR016159">
    <property type="entry name" value="Cullin_repeat-like_dom_sf"/>
</dbReference>
<dbReference type="InterPro" id="IPR059120">
    <property type="entry name" value="Cullin-like_AB"/>
</dbReference>
<reference evidence="9 10" key="2">
    <citation type="submission" date="2018-11" db="EMBL/GenBank/DDBJ databases">
        <authorList>
            <consortium name="Pathogen Informatics"/>
        </authorList>
    </citation>
    <scope>NUCLEOTIDE SEQUENCE [LARGE SCALE GENOMIC DNA]</scope>
</reference>
<dbReference type="Pfam" id="PF00888">
    <property type="entry name" value="Cullin"/>
    <property type="match status" value="1"/>
</dbReference>
<reference evidence="11" key="1">
    <citation type="submission" date="2016-06" db="UniProtKB">
        <authorList>
            <consortium name="WormBaseParasite"/>
        </authorList>
    </citation>
    <scope>IDENTIFICATION</scope>
</reference>
<dbReference type="PROSITE" id="PS51257">
    <property type="entry name" value="PROKAR_LIPOPROTEIN"/>
    <property type="match status" value="1"/>
</dbReference>
<dbReference type="GO" id="GO:0005634">
    <property type="term" value="C:nucleus"/>
    <property type="evidence" value="ECO:0007669"/>
    <property type="project" value="UniProtKB-ARBA"/>
</dbReference>
<organism evidence="11">
    <name type="scientific">Soboliphyme baturini</name>
    <dbReference type="NCBI Taxonomy" id="241478"/>
    <lineage>
        <taxon>Eukaryota</taxon>
        <taxon>Metazoa</taxon>
        <taxon>Ecdysozoa</taxon>
        <taxon>Nematoda</taxon>
        <taxon>Enoplea</taxon>
        <taxon>Dorylaimia</taxon>
        <taxon>Dioctophymatida</taxon>
        <taxon>Dioctophymatoidea</taxon>
        <taxon>Soboliphymatidae</taxon>
        <taxon>Soboliphyme</taxon>
    </lineage>
</organism>
<evidence type="ECO:0000313" key="9">
    <source>
        <dbReference type="EMBL" id="VDO98059.1"/>
    </source>
</evidence>
<dbReference type="SUPFAM" id="SSF46785">
    <property type="entry name" value="Winged helix' DNA-binding domain"/>
    <property type="match status" value="1"/>
</dbReference>
<dbReference type="InterPro" id="IPR036390">
    <property type="entry name" value="WH_DNA-bd_sf"/>
</dbReference>
<evidence type="ECO:0000256" key="3">
    <source>
        <dbReference type="ARBA" id="ARBA00022499"/>
    </source>
</evidence>
<dbReference type="GO" id="GO:0031461">
    <property type="term" value="C:cullin-RING ubiquitin ligase complex"/>
    <property type="evidence" value="ECO:0007669"/>
    <property type="project" value="InterPro"/>
</dbReference>
<dbReference type="PANTHER" id="PTHR11932">
    <property type="entry name" value="CULLIN"/>
    <property type="match status" value="1"/>
</dbReference>
<dbReference type="SUPFAM" id="SSF75632">
    <property type="entry name" value="Cullin homology domain"/>
    <property type="match status" value="1"/>
</dbReference>
<proteinExistence type="inferred from homology"/>
<dbReference type="SMART" id="SM00182">
    <property type="entry name" value="CULLIN"/>
    <property type="match status" value="1"/>
</dbReference>
<dbReference type="InterPro" id="IPR036388">
    <property type="entry name" value="WH-like_DNA-bd_sf"/>
</dbReference>
<evidence type="ECO:0000256" key="6">
    <source>
        <dbReference type="PROSITE-ProRule" id="PRU00330"/>
    </source>
</evidence>
<evidence type="ECO:0000256" key="2">
    <source>
        <dbReference type="ARBA" id="ARBA00006019"/>
    </source>
</evidence>
<sequence length="544" mass="62860">MSRTALAHVVPIICRTAIYYLFLSGCTVRCISCSSKLVLQKIEDEDLRSMKFLSHSSAPKVKQICQRTMVESHIDFLNSITTDIVKNEDQKDLCNLYSLLKPIPKGLALLTREFENHIKSIGLQCMKNMTDSNLPQYFVESTLDIFHRFSEFVRSLFRNDAEFWNALDRACLSIINYREQGSGIPKAAEWLAKHVDQLLRKTTKGLSESEIEDKLAYAIVVFRYIEDKDVFQKFYSRMLAQRLIHSLSVSMYAEESMIGKLKHVCGYEFTSKFQRMFTDVGVSKELTGRFLNMLEDKNETLDVGFQVLVLQVGFVFALCGRPCLAFMFSLFTGRCLAAVRTHESRLSIREYGKLVWLHLTGRKITWLYNLSTADLKLNYLPRSYTVTVTLYQLSVLLHFNDGDTATMEDFKTITQVTDESLERHLRCLVDTKLLLCDVRTMQVKSVRCFSISVCRLAVRLTATECEHVGNTVQQDRKYFLECAVVRIMKSSKLLKHNQLVQEVIQQARPRFVPEVHLIKKVIEQLIEKQYLKRTENSDEYAYLA</sequence>
<dbReference type="Pfam" id="PF26557">
    <property type="entry name" value="Cullin_AB"/>
    <property type="match status" value="1"/>
</dbReference>
<dbReference type="InterPro" id="IPR001373">
    <property type="entry name" value="Cullin_N"/>
</dbReference>
<dbReference type="Gene3D" id="3.30.230.130">
    <property type="entry name" value="Cullin, Chain C, Domain 2"/>
    <property type="match status" value="1"/>
</dbReference>
<comment type="similarity">
    <text evidence="2 6 7">Belongs to the cullin family.</text>
</comment>
<dbReference type="Proteomes" id="UP000270296">
    <property type="component" value="Unassembled WGS sequence"/>
</dbReference>
<dbReference type="PROSITE" id="PS01256">
    <property type="entry name" value="CULLIN_1"/>
    <property type="match status" value="1"/>
</dbReference>
<dbReference type="GO" id="GO:0006511">
    <property type="term" value="P:ubiquitin-dependent protein catabolic process"/>
    <property type="evidence" value="ECO:0007669"/>
    <property type="project" value="InterPro"/>
</dbReference>
<evidence type="ECO:0000256" key="4">
    <source>
        <dbReference type="ARBA" id="ARBA00022786"/>
    </source>
</evidence>
<dbReference type="InterPro" id="IPR019559">
    <property type="entry name" value="Cullin_neddylation_domain"/>
</dbReference>
<dbReference type="WBParaSite" id="SBAD_0000267901-mRNA-1">
    <property type="protein sequence ID" value="SBAD_0000267901-mRNA-1"/>
    <property type="gene ID" value="SBAD_0000267901"/>
</dbReference>
<dbReference type="InterPro" id="IPR016157">
    <property type="entry name" value="Cullin_CS"/>
</dbReference>
<keyword evidence="10" id="KW-1185">Reference proteome</keyword>
<evidence type="ECO:0000259" key="8">
    <source>
        <dbReference type="PROSITE" id="PS50069"/>
    </source>
</evidence>
<keyword evidence="4" id="KW-0833">Ubl conjugation pathway</keyword>
<dbReference type="OrthoDB" id="27073at2759"/>
<dbReference type="GO" id="GO:0031625">
    <property type="term" value="F:ubiquitin protein ligase binding"/>
    <property type="evidence" value="ECO:0007669"/>
    <property type="project" value="InterPro"/>
</dbReference>
<dbReference type="EMBL" id="UZAM01007282">
    <property type="protein sequence ID" value="VDO98059.1"/>
    <property type="molecule type" value="Genomic_DNA"/>
</dbReference>
<accession>A0A183IG11</accession>
<gene>
    <name evidence="9" type="ORF">SBAD_LOCUS2555</name>
</gene>
<protein>
    <submittedName>
        <fullName evidence="11">CULLIN_2 domain-containing protein</fullName>
    </submittedName>
</protein>
<evidence type="ECO:0000313" key="10">
    <source>
        <dbReference type="Proteomes" id="UP000270296"/>
    </source>
</evidence>